<keyword evidence="1" id="KW-0614">Plasmid</keyword>
<geneLocation type="plasmid" evidence="1">
    <name>pRGRH1852</name>
</geneLocation>
<evidence type="ECO:0000313" key="1">
    <source>
        <dbReference type="EMBL" id="CRY98116.1"/>
    </source>
</evidence>
<protein>
    <recommendedName>
        <fullName evidence="2">Plasmid stabilization protein</fullName>
    </recommendedName>
</protein>
<dbReference type="AlphaFoldDB" id="A0A0H5Q7X9"/>
<proteinExistence type="predicted"/>
<reference evidence="1" key="2">
    <citation type="submission" date="2015-07" db="EMBL/GenBank/DDBJ databases">
        <title>Plasmids, circular viruses and viroids from rat gut.</title>
        <authorList>
            <person name="Jorgensen T.J."/>
            <person name="Hansen M.A."/>
            <person name="Xu Z."/>
            <person name="Tabak M.A."/>
            <person name="Sorensen S.J."/>
            <person name="Hansen L.H."/>
        </authorList>
    </citation>
    <scope>NUCLEOTIDE SEQUENCE</scope>
    <source>
        <plasmid evidence="1">pRGRH1852</plasmid>
    </source>
</reference>
<sequence>MADIEDTKSKRDPLEWVKQKAAEVAAQAEQKAAETPRQMFLPGMDEFMRAMPNHIARSSLFAPVARGRKRMHQDTVLQSRGDAEIRFWGEQLDEAQADVWMQCMKEAQRQPLGTPVVINRAAFLREIGRQTGNYEYKWLHRTMKALSFAMLVIEVTKADGKPKLSIGKTRTLHLIAGFDYDEASEEYTLTIDPRWHAMYGNREFALIDWEKRREFGRNQDMAKSLQRLVATSAEVVQRFSLEYLKGRAQSAGRMRDFRDALEKAMRELERLGIIAGGRIEKSTRGKEQAVWTKLGGGDAE</sequence>
<evidence type="ECO:0008006" key="2">
    <source>
        <dbReference type="Google" id="ProtNLM"/>
    </source>
</evidence>
<dbReference type="Pfam" id="PF07042">
    <property type="entry name" value="TrfA"/>
    <property type="match status" value="1"/>
</dbReference>
<name>A0A0H5Q7X9_9ZZZZ</name>
<accession>A0A0H5Q7X9</accession>
<organism evidence="1">
    <name type="scientific">uncultured prokaryote</name>
    <dbReference type="NCBI Taxonomy" id="198431"/>
    <lineage>
        <taxon>unclassified sequences</taxon>
        <taxon>environmental samples</taxon>
    </lineage>
</organism>
<dbReference type="EMBL" id="LN854346">
    <property type="protein sequence ID" value="CRY98116.1"/>
    <property type="molecule type" value="Genomic_DNA"/>
</dbReference>
<dbReference type="InterPro" id="IPR010751">
    <property type="entry name" value="TrfA"/>
</dbReference>
<reference evidence="1" key="1">
    <citation type="submission" date="2015-06" db="EMBL/GenBank/DDBJ databases">
        <authorList>
            <person name="Joergensen T."/>
        </authorList>
    </citation>
    <scope>NUCLEOTIDE SEQUENCE</scope>
    <source>
        <plasmid evidence="1">pRGRH1852</plasmid>
    </source>
</reference>